<feature type="domain" description="SGNH hydrolase-type esterase" evidence="1">
    <location>
        <begin position="52"/>
        <end position="262"/>
    </location>
</feature>
<name>A0ABV2FEQ0_9STRE</name>
<dbReference type="EMBL" id="JBEPLO010000001">
    <property type="protein sequence ID" value="MET3557050.1"/>
    <property type="molecule type" value="Genomic_DNA"/>
</dbReference>
<evidence type="ECO:0000313" key="2">
    <source>
        <dbReference type="EMBL" id="MET3557050.1"/>
    </source>
</evidence>
<dbReference type="PANTHER" id="PTHR30383:SF27">
    <property type="entry name" value="SPORE GERMINATION LIPASE LIPC"/>
    <property type="match status" value="1"/>
</dbReference>
<dbReference type="RefSeq" id="WP_354363732.1">
    <property type="nucleotide sequence ID" value="NZ_JBEPLO010000001.1"/>
</dbReference>
<dbReference type="SUPFAM" id="SSF52266">
    <property type="entry name" value="SGNH hydrolase"/>
    <property type="match status" value="1"/>
</dbReference>
<dbReference type="InterPro" id="IPR036514">
    <property type="entry name" value="SGNH_hydro_sf"/>
</dbReference>
<dbReference type="Proteomes" id="UP001549122">
    <property type="component" value="Unassembled WGS sequence"/>
</dbReference>
<gene>
    <name evidence="2" type="ORF">ABID29_000159</name>
</gene>
<organism evidence="2 3">
    <name type="scientific">Streptococcus rupicaprae</name>
    <dbReference type="NCBI Taxonomy" id="759619"/>
    <lineage>
        <taxon>Bacteria</taxon>
        <taxon>Bacillati</taxon>
        <taxon>Bacillota</taxon>
        <taxon>Bacilli</taxon>
        <taxon>Lactobacillales</taxon>
        <taxon>Streptococcaceae</taxon>
        <taxon>Streptococcus</taxon>
    </lineage>
</organism>
<accession>A0ABV2FEQ0</accession>
<proteinExistence type="predicted"/>
<evidence type="ECO:0000259" key="1">
    <source>
        <dbReference type="Pfam" id="PF13472"/>
    </source>
</evidence>
<keyword evidence="3" id="KW-1185">Reference proteome</keyword>
<protein>
    <submittedName>
        <fullName evidence="2">Lysophospholipase L1-like esterase</fullName>
    </submittedName>
</protein>
<dbReference type="Gene3D" id="3.40.50.1110">
    <property type="entry name" value="SGNH hydrolase"/>
    <property type="match status" value="1"/>
</dbReference>
<dbReference type="CDD" id="cd04506">
    <property type="entry name" value="SGNH_hydrolase_YpmR_like"/>
    <property type="match status" value="1"/>
</dbReference>
<reference evidence="2 3" key="1">
    <citation type="submission" date="2024-06" db="EMBL/GenBank/DDBJ databases">
        <title>Genomic Encyclopedia of Type Strains, Phase IV (KMG-IV): sequencing the most valuable type-strain genomes for metagenomic binning, comparative biology and taxonomic classification.</title>
        <authorList>
            <person name="Goeker M."/>
        </authorList>
    </citation>
    <scope>NUCLEOTIDE SEQUENCE [LARGE SCALE GENOMIC DNA]</scope>
    <source>
        <strain evidence="2 3">DSM 28303</strain>
    </source>
</reference>
<dbReference type="InterPro" id="IPR013830">
    <property type="entry name" value="SGNH_hydro"/>
</dbReference>
<evidence type="ECO:0000313" key="3">
    <source>
        <dbReference type="Proteomes" id="UP001549122"/>
    </source>
</evidence>
<comment type="caution">
    <text evidence="2">The sequence shown here is derived from an EMBL/GenBank/DDBJ whole genome shotgun (WGS) entry which is preliminary data.</text>
</comment>
<dbReference type="Pfam" id="PF13472">
    <property type="entry name" value="Lipase_GDSL_2"/>
    <property type="match status" value="1"/>
</dbReference>
<dbReference type="InterPro" id="IPR051532">
    <property type="entry name" value="Ester_Hydrolysis_Enzymes"/>
</dbReference>
<dbReference type="PANTHER" id="PTHR30383">
    <property type="entry name" value="THIOESTERASE 1/PROTEASE 1/LYSOPHOSPHOLIPASE L1"/>
    <property type="match status" value="1"/>
</dbReference>
<sequence length="284" mass="32350">MKKWSIIRVLLGLLLSFMLFSRLFQTVIPAASPRLSKASLQSVITPKFHLVAIGDSLTEGVGDSTGQGGFVPLLAQQIFHEQGYDVVTANYGVAGNTSKQILKRMSEDRPIQQSLKEADLMTLTVGGNDVMHVIRKNLDSLTVKTFKKPAKQYSKRLRKIIDLARQENPDLPIYILGIYNPFYLNFPELTEMQTVVDDWNQTTEETLTHYKNVYFVPINDRLYKGINGEQALIEHVTGQTKVVNDALFEEDHFHPNNRGYQIMQAAIMEKMNETSESWQRKKEN</sequence>